<dbReference type="OMA" id="VFIFYAN"/>
<dbReference type="OrthoDB" id="1746609at2759"/>
<gene>
    <name evidence="8" type="ORF">CEY00_Acc06244</name>
</gene>
<dbReference type="Gramene" id="PSS28645">
    <property type="protein sequence ID" value="PSS28645"/>
    <property type="gene ID" value="CEY00_Acc06244"/>
</dbReference>
<dbReference type="GO" id="GO:0016020">
    <property type="term" value="C:membrane"/>
    <property type="evidence" value="ECO:0007669"/>
    <property type="project" value="UniProtKB-SubCell"/>
</dbReference>
<dbReference type="InParanoid" id="A0A2R6RF53"/>
<keyword evidence="3 6" id="KW-0812">Transmembrane</keyword>
<feature type="transmembrane region" description="Helical" evidence="6">
    <location>
        <begin position="189"/>
        <end position="212"/>
    </location>
</feature>
<dbReference type="AlphaFoldDB" id="A0A2R6RF53"/>
<dbReference type="GO" id="GO:0022857">
    <property type="term" value="F:transmembrane transporter activity"/>
    <property type="evidence" value="ECO:0007669"/>
    <property type="project" value="InterPro"/>
</dbReference>
<dbReference type="PANTHER" id="PTHR31218">
    <property type="entry name" value="WAT1-RELATED PROTEIN"/>
    <property type="match status" value="1"/>
</dbReference>
<evidence type="ECO:0000256" key="3">
    <source>
        <dbReference type="ARBA" id="ARBA00022692"/>
    </source>
</evidence>
<evidence type="ECO:0000259" key="7">
    <source>
        <dbReference type="Pfam" id="PF00892"/>
    </source>
</evidence>
<feature type="transmembrane region" description="Helical" evidence="6">
    <location>
        <begin position="315"/>
        <end position="333"/>
    </location>
</feature>
<comment type="caution">
    <text evidence="8">The sequence shown here is derived from an EMBL/GenBank/DDBJ whole genome shotgun (WGS) entry which is preliminary data.</text>
</comment>
<feature type="transmembrane region" description="Helical" evidence="6">
    <location>
        <begin position="115"/>
        <end position="137"/>
    </location>
</feature>
<dbReference type="SUPFAM" id="SSF103481">
    <property type="entry name" value="Multidrug resistance efflux transporter EmrE"/>
    <property type="match status" value="1"/>
</dbReference>
<evidence type="ECO:0000313" key="9">
    <source>
        <dbReference type="Proteomes" id="UP000241394"/>
    </source>
</evidence>
<feature type="transmembrane region" description="Helical" evidence="6">
    <location>
        <begin position="87"/>
        <end position="109"/>
    </location>
</feature>
<feature type="transmembrane region" description="Helical" evidence="6">
    <location>
        <begin position="149"/>
        <end position="169"/>
    </location>
</feature>
<evidence type="ECO:0000256" key="4">
    <source>
        <dbReference type="ARBA" id="ARBA00022989"/>
    </source>
</evidence>
<evidence type="ECO:0000313" key="8">
    <source>
        <dbReference type="EMBL" id="PSS28645.1"/>
    </source>
</evidence>
<protein>
    <recommendedName>
        <fullName evidence="6">WAT1-related protein</fullName>
    </recommendedName>
</protein>
<reference evidence="9" key="2">
    <citation type="journal article" date="2018" name="BMC Genomics">
        <title>A manually annotated Actinidia chinensis var. chinensis (kiwifruit) genome highlights the challenges associated with draft genomes and gene prediction in plants.</title>
        <authorList>
            <person name="Pilkington S.M."/>
            <person name="Crowhurst R."/>
            <person name="Hilario E."/>
            <person name="Nardozza S."/>
            <person name="Fraser L."/>
            <person name="Peng Y."/>
            <person name="Gunaseelan K."/>
            <person name="Simpson R."/>
            <person name="Tahir J."/>
            <person name="Deroles S.C."/>
            <person name="Templeton K."/>
            <person name="Luo Z."/>
            <person name="Davy M."/>
            <person name="Cheng C."/>
            <person name="McNeilage M."/>
            <person name="Scaglione D."/>
            <person name="Liu Y."/>
            <person name="Zhang Q."/>
            <person name="Datson P."/>
            <person name="De Silva N."/>
            <person name="Gardiner S.E."/>
            <person name="Bassett H."/>
            <person name="Chagne D."/>
            <person name="McCallum J."/>
            <person name="Dzierzon H."/>
            <person name="Deng C."/>
            <person name="Wang Y.Y."/>
            <person name="Barron L."/>
            <person name="Manako K."/>
            <person name="Bowen J."/>
            <person name="Foster T.M."/>
            <person name="Erridge Z.A."/>
            <person name="Tiffin H."/>
            <person name="Waite C.N."/>
            <person name="Davies K.M."/>
            <person name="Grierson E.P."/>
            <person name="Laing W.A."/>
            <person name="Kirk R."/>
            <person name="Chen X."/>
            <person name="Wood M."/>
            <person name="Montefiori M."/>
            <person name="Brummell D.A."/>
            <person name="Schwinn K.E."/>
            <person name="Catanach A."/>
            <person name="Fullerton C."/>
            <person name="Li D."/>
            <person name="Meiyalaghan S."/>
            <person name="Nieuwenhuizen N."/>
            <person name="Read N."/>
            <person name="Prakash R."/>
            <person name="Hunter D."/>
            <person name="Zhang H."/>
            <person name="McKenzie M."/>
            <person name="Knabel M."/>
            <person name="Harris A."/>
            <person name="Allan A.C."/>
            <person name="Gleave A."/>
            <person name="Chen A."/>
            <person name="Janssen B.J."/>
            <person name="Plunkett B."/>
            <person name="Ampomah-Dwamena C."/>
            <person name="Voogd C."/>
            <person name="Leif D."/>
            <person name="Lafferty D."/>
            <person name="Souleyre E.J.F."/>
            <person name="Varkonyi-Gasic E."/>
            <person name="Gambi F."/>
            <person name="Hanley J."/>
            <person name="Yao J.L."/>
            <person name="Cheung J."/>
            <person name="David K.M."/>
            <person name="Warren B."/>
            <person name="Marsh K."/>
            <person name="Snowden K.C."/>
            <person name="Lin-Wang K."/>
            <person name="Brian L."/>
            <person name="Martinez-Sanchez M."/>
            <person name="Wang M."/>
            <person name="Ileperuma N."/>
            <person name="Macnee N."/>
            <person name="Campin R."/>
            <person name="McAtee P."/>
            <person name="Drummond R.S.M."/>
            <person name="Espley R.V."/>
            <person name="Ireland H.S."/>
            <person name="Wu R."/>
            <person name="Atkinson R.G."/>
            <person name="Karunairetnam S."/>
            <person name="Bulley S."/>
            <person name="Chunkath S."/>
            <person name="Hanley Z."/>
            <person name="Storey R."/>
            <person name="Thrimawithana A.H."/>
            <person name="Thomson S."/>
            <person name="David C."/>
            <person name="Testolin R."/>
            <person name="Huang H."/>
            <person name="Hellens R.P."/>
            <person name="Schaffer R.J."/>
        </authorList>
    </citation>
    <scope>NUCLEOTIDE SEQUENCE [LARGE SCALE GENOMIC DNA]</scope>
    <source>
        <strain evidence="9">cv. Red5</strain>
    </source>
</reference>
<dbReference type="InterPro" id="IPR000620">
    <property type="entry name" value="EamA_dom"/>
</dbReference>
<accession>A0A2R6RF53</accession>
<feature type="transmembrane region" description="Helical" evidence="6">
    <location>
        <begin position="289"/>
        <end position="309"/>
    </location>
</feature>
<name>A0A2R6RF53_ACTCC</name>
<dbReference type="Proteomes" id="UP000241394">
    <property type="component" value="Chromosome LG6"/>
</dbReference>
<feature type="transmembrane region" description="Helical" evidence="6">
    <location>
        <begin position="53"/>
        <end position="75"/>
    </location>
</feature>
<feature type="transmembrane region" description="Helical" evidence="6">
    <location>
        <begin position="224"/>
        <end position="245"/>
    </location>
</feature>
<comment type="subcellular location">
    <subcellularLocation>
        <location evidence="1 6">Membrane</location>
        <topology evidence="1 6">Multi-pass membrane protein</topology>
    </subcellularLocation>
</comment>
<dbReference type="InterPro" id="IPR030184">
    <property type="entry name" value="WAT1-related"/>
</dbReference>
<feature type="domain" description="EamA" evidence="7">
    <location>
        <begin position="24"/>
        <end position="165"/>
    </location>
</feature>
<organism evidence="8 9">
    <name type="scientific">Actinidia chinensis var. chinensis</name>
    <name type="common">Chinese soft-hair kiwi</name>
    <dbReference type="NCBI Taxonomy" id="1590841"/>
    <lineage>
        <taxon>Eukaryota</taxon>
        <taxon>Viridiplantae</taxon>
        <taxon>Streptophyta</taxon>
        <taxon>Embryophyta</taxon>
        <taxon>Tracheophyta</taxon>
        <taxon>Spermatophyta</taxon>
        <taxon>Magnoliopsida</taxon>
        <taxon>eudicotyledons</taxon>
        <taxon>Gunneridae</taxon>
        <taxon>Pentapetalae</taxon>
        <taxon>asterids</taxon>
        <taxon>Ericales</taxon>
        <taxon>Actinidiaceae</taxon>
        <taxon>Actinidia</taxon>
    </lineage>
</organism>
<dbReference type="STRING" id="1590841.A0A2R6RF53"/>
<evidence type="ECO:0000256" key="5">
    <source>
        <dbReference type="ARBA" id="ARBA00023136"/>
    </source>
</evidence>
<reference evidence="8 9" key="1">
    <citation type="submission" date="2017-07" db="EMBL/GenBank/DDBJ databases">
        <title>An improved, manually edited Actinidia chinensis var. chinensis (kiwifruit) genome highlights the challenges associated with draft genomes and gene prediction in plants.</title>
        <authorList>
            <person name="Pilkington S."/>
            <person name="Crowhurst R."/>
            <person name="Hilario E."/>
            <person name="Nardozza S."/>
            <person name="Fraser L."/>
            <person name="Peng Y."/>
            <person name="Gunaseelan K."/>
            <person name="Simpson R."/>
            <person name="Tahir J."/>
            <person name="Deroles S."/>
            <person name="Templeton K."/>
            <person name="Luo Z."/>
            <person name="Davy M."/>
            <person name="Cheng C."/>
            <person name="Mcneilage M."/>
            <person name="Scaglione D."/>
            <person name="Liu Y."/>
            <person name="Zhang Q."/>
            <person name="Datson P."/>
            <person name="De Silva N."/>
            <person name="Gardiner S."/>
            <person name="Bassett H."/>
            <person name="Chagne D."/>
            <person name="Mccallum J."/>
            <person name="Dzierzon H."/>
            <person name="Deng C."/>
            <person name="Wang Y.-Y."/>
            <person name="Barron N."/>
            <person name="Manako K."/>
            <person name="Bowen J."/>
            <person name="Foster T."/>
            <person name="Erridge Z."/>
            <person name="Tiffin H."/>
            <person name="Waite C."/>
            <person name="Davies K."/>
            <person name="Grierson E."/>
            <person name="Laing W."/>
            <person name="Kirk R."/>
            <person name="Chen X."/>
            <person name="Wood M."/>
            <person name="Montefiori M."/>
            <person name="Brummell D."/>
            <person name="Schwinn K."/>
            <person name="Catanach A."/>
            <person name="Fullerton C."/>
            <person name="Li D."/>
            <person name="Meiyalaghan S."/>
            <person name="Nieuwenhuizen N."/>
            <person name="Read N."/>
            <person name="Prakash R."/>
            <person name="Hunter D."/>
            <person name="Zhang H."/>
            <person name="Mckenzie M."/>
            <person name="Knabel M."/>
            <person name="Harris A."/>
            <person name="Allan A."/>
            <person name="Chen A."/>
            <person name="Janssen B."/>
            <person name="Plunkett B."/>
            <person name="Dwamena C."/>
            <person name="Voogd C."/>
            <person name="Leif D."/>
            <person name="Lafferty D."/>
            <person name="Souleyre E."/>
            <person name="Varkonyi-Gasic E."/>
            <person name="Gambi F."/>
            <person name="Hanley J."/>
            <person name="Yao J.-L."/>
            <person name="Cheung J."/>
            <person name="David K."/>
            <person name="Warren B."/>
            <person name="Marsh K."/>
            <person name="Snowden K."/>
            <person name="Lin-Wang K."/>
            <person name="Brian L."/>
            <person name="Martinez-Sanchez M."/>
            <person name="Wang M."/>
            <person name="Ileperuma N."/>
            <person name="Macnee N."/>
            <person name="Campin R."/>
            <person name="Mcatee P."/>
            <person name="Drummond R."/>
            <person name="Espley R."/>
            <person name="Ireland H."/>
            <person name="Wu R."/>
            <person name="Atkinson R."/>
            <person name="Karunairetnam S."/>
            <person name="Bulley S."/>
            <person name="Chunkath S."/>
            <person name="Hanley Z."/>
            <person name="Storey R."/>
            <person name="Thrimawithana A."/>
            <person name="Thomson S."/>
            <person name="David C."/>
            <person name="Testolin R."/>
        </authorList>
    </citation>
    <scope>NUCLEOTIDE SEQUENCE [LARGE SCALE GENOMIC DNA]</scope>
    <source>
        <strain evidence="9">cv. Red5</strain>
        <tissue evidence="8">Young leaf</tissue>
    </source>
</reference>
<keyword evidence="9" id="KW-1185">Reference proteome</keyword>
<dbReference type="EMBL" id="NKQK01000006">
    <property type="protein sequence ID" value="PSS28645.1"/>
    <property type="molecule type" value="Genomic_DNA"/>
</dbReference>
<feature type="domain" description="EamA" evidence="7">
    <location>
        <begin position="194"/>
        <end position="331"/>
    </location>
</feature>
<keyword evidence="5 6" id="KW-0472">Membrane</keyword>
<feature type="transmembrane region" description="Helical" evidence="6">
    <location>
        <begin position="260"/>
        <end position="277"/>
    </location>
</feature>
<evidence type="ECO:0000256" key="6">
    <source>
        <dbReference type="RuleBase" id="RU363077"/>
    </source>
</evidence>
<dbReference type="InterPro" id="IPR037185">
    <property type="entry name" value="EmrE-like"/>
</dbReference>
<sequence>MNYSETLHTIHLSLTHTQMWISGIIAVMVATECLEAGLSTLSKAAMVKGMSDFVFVTYSNALALLFLLPSTFIYYRKRPCPKLPFSIVCRIFILGLISCSLQILMYAGIGYSSPTMWSAMNGLIPAFTFLLAIVTRMEKLDLKVRSSQAKSIGTIVTVAGAYIVIFYQGPPIIFYQSFPNLDTLILSPLSNWIIGGFLLATSSFLISLLYIVQTWIIRDYPAELVVTLFGCIFVTILSTIVALLAESDPNAWKLRPDVELVTIAYSAIFLVSIRSVVHTWACRTKGPVFVTVFKPLGMVFTIAMGVSFLRDTLHIGSVIGAAAIAVGFYSVMWGKSNEVMNIEDSGIPGLDSSTDNVPLLQNKSMDV</sequence>
<comment type="similarity">
    <text evidence="2 6">Belongs to the drug/metabolite transporter (DMT) superfamily. Plant drug/metabolite exporter (P-DME) (TC 2.A.7.4) family.</text>
</comment>
<dbReference type="Pfam" id="PF00892">
    <property type="entry name" value="EamA"/>
    <property type="match status" value="2"/>
</dbReference>
<evidence type="ECO:0000256" key="2">
    <source>
        <dbReference type="ARBA" id="ARBA00007635"/>
    </source>
</evidence>
<keyword evidence="4 6" id="KW-1133">Transmembrane helix</keyword>
<feature type="transmembrane region" description="Helical" evidence="6">
    <location>
        <begin position="20"/>
        <end position="41"/>
    </location>
</feature>
<proteinExistence type="inferred from homology"/>
<evidence type="ECO:0000256" key="1">
    <source>
        <dbReference type="ARBA" id="ARBA00004141"/>
    </source>
</evidence>